<dbReference type="KEGG" id="cbot:ATE48_04140"/>
<dbReference type="OrthoDB" id="9781030at2"/>
<keyword evidence="1" id="KW-0812">Transmembrane</keyword>
<feature type="transmembrane region" description="Helical" evidence="1">
    <location>
        <begin position="35"/>
        <end position="57"/>
    </location>
</feature>
<gene>
    <name evidence="2" type="ORF">ATE48_04140</name>
</gene>
<keyword evidence="1" id="KW-1133">Transmembrane helix</keyword>
<dbReference type="STRING" id="1759059.ATE48_04140"/>
<dbReference type="InParanoid" id="A0A1B1AF54"/>
<dbReference type="AlphaFoldDB" id="A0A1B1AF54"/>
<keyword evidence="3" id="KW-1185">Reference proteome</keyword>
<protein>
    <submittedName>
        <fullName evidence="2">Uncharacterized protein</fullName>
    </submittedName>
</protein>
<keyword evidence="1" id="KW-0472">Membrane</keyword>
<organism evidence="2 3">
    <name type="scientific">Candidatus Viadribacter manganicus</name>
    <dbReference type="NCBI Taxonomy" id="1759059"/>
    <lineage>
        <taxon>Bacteria</taxon>
        <taxon>Pseudomonadati</taxon>
        <taxon>Pseudomonadota</taxon>
        <taxon>Alphaproteobacteria</taxon>
        <taxon>Hyphomonadales</taxon>
        <taxon>Hyphomonadaceae</taxon>
        <taxon>Candidatus Viadribacter</taxon>
    </lineage>
</organism>
<dbReference type="Proteomes" id="UP000092498">
    <property type="component" value="Chromosome"/>
</dbReference>
<sequence>MFPLYGLGLSVFAIILMGEAPVALAFINVDSGAEVLLLALRWPVLGGAAVAVTLILYRWGPRRRRPP</sequence>
<evidence type="ECO:0000313" key="3">
    <source>
        <dbReference type="Proteomes" id="UP000092498"/>
    </source>
</evidence>
<proteinExistence type="predicted"/>
<dbReference type="EMBL" id="CP013244">
    <property type="protein sequence ID" value="ANP45161.1"/>
    <property type="molecule type" value="Genomic_DNA"/>
</dbReference>
<evidence type="ECO:0000313" key="2">
    <source>
        <dbReference type="EMBL" id="ANP45161.1"/>
    </source>
</evidence>
<name>A0A1B1AF54_9PROT</name>
<evidence type="ECO:0000256" key="1">
    <source>
        <dbReference type="SAM" id="Phobius"/>
    </source>
</evidence>
<reference evidence="2 3" key="1">
    <citation type="submission" date="2015-11" db="EMBL/GenBank/DDBJ databases">
        <title>Whole-Genome Sequence of Candidatus Oderbacter manganicum from the National Park Lower Oder Valley, Germany.</title>
        <authorList>
            <person name="Braun B."/>
            <person name="Liere K."/>
            <person name="Szewzyk U."/>
        </authorList>
    </citation>
    <scope>NUCLEOTIDE SEQUENCE [LARGE SCALE GENOMIC DNA]</scope>
    <source>
        <strain evidence="2 3">OTSz_A_272</strain>
    </source>
</reference>
<dbReference type="RefSeq" id="WP_066768087.1">
    <property type="nucleotide sequence ID" value="NZ_CP013244.1"/>
</dbReference>
<accession>A0A1B1AF54</accession>